<name>A0A0G1ZVW3_9BACT</name>
<gene>
    <name evidence="2" type="ORF">UY76_C0026G0007</name>
</gene>
<proteinExistence type="predicted"/>
<feature type="transmembrane region" description="Helical" evidence="1">
    <location>
        <begin position="60"/>
        <end position="83"/>
    </location>
</feature>
<protein>
    <submittedName>
        <fullName evidence="2">Uncharacterized protein</fullName>
    </submittedName>
</protein>
<keyword evidence="1" id="KW-0472">Membrane</keyword>
<evidence type="ECO:0000313" key="3">
    <source>
        <dbReference type="Proteomes" id="UP000034054"/>
    </source>
</evidence>
<dbReference type="Proteomes" id="UP000034054">
    <property type="component" value="Unassembled WGS sequence"/>
</dbReference>
<evidence type="ECO:0000313" key="2">
    <source>
        <dbReference type="EMBL" id="KKW32507.1"/>
    </source>
</evidence>
<comment type="caution">
    <text evidence="2">The sequence shown here is derived from an EMBL/GenBank/DDBJ whole genome shotgun (WGS) entry which is preliminary data.</text>
</comment>
<keyword evidence="1" id="KW-0812">Transmembrane</keyword>
<organism evidence="2 3">
    <name type="scientific">Candidatus Uhrbacteria bacterium GW2011_GWA2_52_8d</name>
    <dbReference type="NCBI Taxonomy" id="1618979"/>
    <lineage>
        <taxon>Bacteria</taxon>
        <taxon>Candidatus Uhriibacteriota</taxon>
    </lineage>
</organism>
<dbReference type="AlphaFoldDB" id="A0A0G1ZVW3"/>
<reference evidence="2 3" key="1">
    <citation type="journal article" date="2015" name="Nature">
        <title>rRNA introns, odd ribosomes, and small enigmatic genomes across a large radiation of phyla.</title>
        <authorList>
            <person name="Brown C.T."/>
            <person name="Hug L.A."/>
            <person name="Thomas B.C."/>
            <person name="Sharon I."/>
            <person name="Castelle C.J."/>
            <person name="Singh A."/>
            <person name="Wilkins M.J."/>
            <person name="Williams K.H."/>
            <person name="Banfield J.F."/>
        </authorList>
    </citation>
    <scope>NUCLEOTIDE SEQUENCE [LARGE SCALE GENOMIC DNA]</scope>
</reference>
<sequence length="212" mass="23571">MRFKLFNHPHKVVNYETRDLNFHGRPPTPLSLLFSRVRGAWQPVQANLIKFRNSQHRGTTLVEVLIFTAVGSILLVSISSVYLSGLRARALVDAQQRLVYADEFVLATLQSWVHSASSIQTPASGTSNQLVFTPQEGGSTTVELSGTDLQYSTSLLETGTLNALGIDVTRFDVTRMSGEPDTIRIEITYQVGTSTQRVLEHSTVYAFSTFYE</sequence>
<keyword evidence="1" id="KW-1133">Transmembrane helix</keyword>
<dbReference type="EMBL" id="LCRH01000026">
    <property type="protein sequence ID" value="KKW32507.1"/>
    <property type="molecule type" value="Genomic_DNA"/>
</dbReference>
<accession>A0A0G1ZVW3</accession>
<evidence type="ECO:0000256" key="1">
    <source>
        <dbReference type="SAM" id="Phobius"/>
    </source>
</evidence>